<keyword evidence="2" id="KW-1185">Reference proteome</keyword>
<reference evidence="1 2" key="1">
    <citation type="journal article" date="2022" name="Allergy">
        <title>Genome assembly and annotation of Periplaneta americana reveal a comprehensive cockroach allergen profile.</title>
        <authorList>
            <person name="Wang L."/>
            <person name="Xiong Q."/>
            <person name="Saelim N."/>
            <person name="Wang L."/>
            <person name="Nong W."/>
            <person name="Wan A.T."/>
            <person name="Shi M."/>
            <person name="Liu X."/>
            <person name="Cao Q."/>
            <person name="Hui J.H.L."/>
            <person name="Sookrung N."/>
            <person name="Leung T.F."/>
            <person name="Tungtrongchitr A."/>
            <person name="Tsui S.K.W."/>
        </authorList>
    </citation>
    <scope>NUCLEOTIDE SEQUENCE [LARGE SCALE GENOMIC DNA]</scope>
    <source>
        <strain evidence="1">PWHHKU_190912</strain>
    </source>
</reference>
<dbReference type="Proteomes" id="UP001148838">
    <property type="component" value="Unassembled WGS sequence"/>
</dbReference>
<evidence type="ECO:0000313" key="1">
    <source>
        <dbReference type="EMBL" id="KAJ4427027.1"/>
    </source>
</evidence>
<name>A0ABQ8RZD6_PERAM</name>
<accession>A0ABQ8RZD6</accession>
<protein>
    <submittedName>
        <fullName evidence="1">Uncharacterized protein</fullName>
    </submittedName>
</protein>
<comment type="caution">
    <text evidence="1">The sequence shown here is derived from an EMBL/GenBank/DDBJ whole genome shotgun (WGS) entry which is preliminary data.</text>
</comment>
<evidence type="ECO:0000313" key="2">
    <source>
        <dbReference type="Proteomes" id="UP001148838"/>
    </source>
</evidence>
<organism evidence="1 2">
    <name type="scientific">Periplaneta americana</name>
    <name type="common">American cockroach</name>
    <name type="synonym">Blatta americana</name>
    <dbReference type="NCBI Taxonomy" id="6978"/>
    <lineage>
        <taxon>Eukaryota</taxon>
        <taxon>Metazoa</taxon>
        <taxon>Ecdysozoa</taxon>
        <taxon>Arthropoda</taxon>
        <taxon>Hexapoda</taxon>
        <taxon>Insecta</taxon>
        <taxon>Pterygota</taxon>
        <taxon>Neoptera</taxon>
        <taxon>Polyneoptera</taxon>
        <taxon>Dictyoptera</taxon>
        <taxon>Blattodea</taxon>
        <taxon>Blattoidea</taxon>
        <taxon>Blattidae</taxon>
        <taxon>Blattinae</taxon>
        <taxon>Periplaneta</taxon>
    </lineage>
</organism>
<dbReference type="EMBL" id="JAJSOF020000039">
    <property type="protein sequence ID" value="KAJ4427027.1"/>
    <property type="molecule type" value="Genomic_DNA"/>
</dbReference>
<gene>
    <name evidence="1" type="ORF">ANN_26826</name>
</gene>
<proteinExistence type="predicted"/>
<sequence length="224" mass="25067">MDSKVAAWMGRLRADWLAPVLPTVMVVVHTELALFTVQIGKSSAASSAANTHGQKETKPLEAMLLNNSEQCACGARAPWRRGSVVVTCAPSVVLYSFLAADYVDRWWLAVCDPQRVRVLQPAHRSLGAHRPYGVPAQPQWRHQPGQVTLCSRRCLLSKNLKVRMYKTVLLPAVLHGCETWTLALREEQKLRAFENKVLRKIFGAKRDEVTGEWGKLHNAELHAL</sequence>